<keyword evidence="8" id="KW-0282">Flagellum</keyword>
<dbReference type="Pfam" id="PF06429">
    <property type="entry name" value="Flg_bbr_C"/>
    <property type="match status" value="1"/>
</dbReference>
<evidence type="ECO:0000313" key="8">
    <source>
        <dbReference type="EMBL" id="MEA0970334.1"/>
    </source>
</evidence>
<evidence type="ECO:0000256" key="4">
    <source>
        <dbReference type="RuleBase" id="RU362116"/>
    </source>
</evidence>
<proteinExistence type="inferred from homology"/>
<evidence type="ECO:0000313" key="9">
    <source>
        <dbReference type="Proteomes" id="UP001291687"/>
    </source>
</evidence>
<dbReference type="InterPro" id="IPR053967">
    <property type="entry name" value="LlgE_F_G-like_D1"/>
</dbReference>
<feature type="domain" description="Flagellar basal-body/hook protein C-terminal" evidence="6">
    <location>
        <begin position="219"/>
        <end position="262"/>
    </location>
</feature>
<dbReference type="PROSITE" id="PS00588">
    <property type="entry name" value="FLAGELLA_BB_ROD"/>
    <property type="match status" value="1"/>
</dbReference>
<feature type="domain" description="Flagellar basal body rod protein N-terminal" evidence="5">
    <location>
        <begin position="35"/>
        <end position="63"/>
    </location>
</feature>
<dbReference type="PANTHER" id="PTHR30435:SF19">
    <property type="entry name" value="FLAGELLAR BASAL-BODY ROD PROTEIN FLGG"/>
    <property type="match status" value="1"/>
</dbReference>
<comment type="caution">
    <text evidence="8">The sequence shown here is derived from an EMBL/GenBank/DDBJ whole genome shotgun (WGS) entry which is preliminary data.</text>
</comment>
<keyword evidence="8" id="KW-0969">Cilium</keyword>
<keyword evidence="3 4" id="KW-0975">Bacterial flagellum</keyword>
<dbReference type="RefSeq" id="WP_322776236.1">
    <property type="nucleotide sequence ID" value="NZ_JARJFB010000012.1"/>
</dbReference>
<dbReference type="InterPro" id="IPR010930">
    <property type="entry name" value="Flg_bb/hook_C_dom"/>
</dbReference>
<dbReference type="SUPFAM" id="SSF117143">
    <property type="entry name" value="Flagellar hook protein flgE"/>
    <property type="match status" value="1"/>
</dbReference>
<comment type="subcellular location">
    <subcellularLocation>
        <location evidence="1 4">Bacterial flagellum basal body</location>
    </subcellularLocation>
</comment>
<name>A0ABU5NAZ5_9RICK</name>
<evidence type="ECO:0000259" key="5">
    <source>
        <dbReference type="Pfam" id="PF00460"/>
    </source>
</evidence>
<evidence type="ECO:0000259" key="6">
    <source>
        <dbReference type="Pfam" id="PF06429"/>
    </source>
</evidence>
<comment type="similarity">
    <text evidence="2 4">Belongs to the flagella basal body rod proteins family.</text>
</comment>
<accession>A0ABU5NAZ5</accession>
<dbReference type="Pfam" id="PF00460">
    <property type="entry name" value="Flg_bb_rod"/>
    <property type="match status" value="1"/>
</dbReference>
<evidence type="ECO:0000256" key="1">
    <source>
        <dbReference type="ARBA" id="ARBA00004117"/>
    </source>
</evidence>
<dbReference type="Proteomes" id="UP001291687">
    <property type="component" value="Unassembled WGS sequence"/>
</dbReference>
<dbReference type="EMBL" id="JARJFB010000012">
    <property type="protein sequence ID" value="MEA0970334.1"/>
    <property type="molecule type" value="Genomic_DNA"/>
</dbReference>
<dbReference type="InterPro" id="IPR001444">
    <property type="entry name" value="Flag_bb_rod_N"/>
</dbReference>
<keyword evidence="9" id="KW-1185">Reference proteome</keyword>
<evidence type="ECO:0000256" key="2">
    <source>
        <dbReference type="ARBA" id="ARBA00009677"/>
    </source>
</evidence>
<sequence length="266" mass="29307">MMQALINKVSLSFWVFLVFELFFLCNAASANNASYIALSGQIARKRQLEVVANNVANTNTVGYEQDNILFRNVDVIQNSRRSNSFAWPETTYRSGDQGPIKVTNRPTDLAVVGEGYFKVITPRGPRYTLDGSMVINNQGVLVNSAGYPILTADNNFIEIPADFQTFEISESGAVFVDNEEIAIIGVFAFDLKDPIIKEGGNLYAIEGNDRVLEEFTIVSGALRSSNVNSALAMSQLVEMQRSYGLTTDLMTNINETDTSAINKLTK</sequence>
<keyword evidence="8" id="KW-0966">Cell projection</keyword>
<organism evidence="8 9">
    <name type="scientific">Candidatus Megaera venefica</name>
    <dbReference type="NCBI Taxonomy" id="2055910"/>
    <lineage>
        <taxon>Bacteria</taxon>
        <taxon>Pseudomonadati</taxon>
        <taxon>Pseudomonadota</taxon>
        <taxon>Alphaproteobacteria</taxon>
        <taxon>Rickettsiales</taxon>
        <taxon>Rickettsiaceae</taxon>
        <taxon>Candidatus Megaera</taxon>
    </lineage>
</organism>
<dbReference type="InterPro" id="IPR037925">
    <property type="entry name" value="FlgE/F/G-like"/>
</dbReference>
<protein>
    <submittedName>
        <fullName evidence="8">Flagellar basal-body rod protein FlgF</fullName>
    </submittedName>
</protein>
<dbReference type="PANTHER" id="PTHR30435">
    <property type="entry name" value="FLAGELLAR PROTEIN"/>
    <property type="match status" value="1"/>
</dbReference>
<feature type="domain" description="Flagellar hook protein FlgE/F/G-like D1" evidence="7">
    <location>
        <begin position="110"/>
        <end position="175"/>
    </location>
</feature>
<dbReference type="Pfam" id="PF22692">
    <property type="entry name" value="LlgE_F_G_D1"/>
    <property type="match status" value="1"/>
</dbReference>
<reference evidence="8 9" key="1">
    <citation type="submission" date="2023-03" db="EMBL/GenBank/DDBJ databases">
        <title>Host association and intracellularity evolved multiple times independently in the Rickettsiales.</title>
        <authorList>
            <person name="Castelli M."/>
            <person name="Nardi T."/>
            <person name="Gammuto L."/>
            <person name="Bellinzona G."/>
            <person name="Sabaneyeva E."/>
            <person name="Potekhin A."/>
            <person name="Serra V."/>
            <person name="Petroni G."/>
            <person name="Sassera D."/>
        </authorList>
    </citation>
    <scope>NUCLEOTIDE SEQUENCE [LARGE SCALE GENOMIC DNA]</scope>
    <source>
        <strain evidence="8 9">Sr 2-6</strain>
    </source>
</reference>
<gene>
    <name evidence="8" type="ORF">Megvenef_00293</name>
</gene>
<dbReference type="InterPro" id="IPR019776">
    <property type="entry name" value="Flagellar_basal_body_rod_CS"/>
</dbReference>
<dbReference type="NCBIfam" id="TIGR03506">
    <property type="entry name" value="FlgEFG_subfam"/>
    <property type="match status" value="1"/>
</dbReference>
<evidence type="ECO:0000259" key="7">
    <source>
        <dbReference type="Pfam" id="PF22692"/>
    </source>
</evidence>
<dbReference type="InterPro" id="IPR020013">
    <property type="entry name" value="Flagellar_FlgE/F/G"/>
</dbReference>
<evidence type="ECO:0000256" key="3">
    <source>
        <dbReference type="ARBA" id="ARBA00023143"/>
    </source>
</evidence>